<comment type="caution">
    <text evidence="1">The sequence shown here is derived from an EMBL/GenBank/DDBJ whole genome shotgun (WGS) entry which is preliminary data.</text>
</comment>
<dbReference type="Proteomes" id="UP000765509">
    <property type="component" value="Unassembled WGS sequence"/>
</dbReference>
<keyword evidence="2" id="KW-1185">Reference proteome</keyword>
<name>A0A9Q3GED4_9BASI</name>
<accession>A0A9Q3GED4</accession>
<sequence>MFIHLPYLPYVICLARYVAPQREQESVIEISLSIVIRKVYWTSFESFLVIPKFKAQRAFPLLKIARGCFPSANWLSPFSKSVFFRANPSKHRSVVKVHPPKCTFGRSLCYHHVSCIAPNIMKSFEVLA</sequence>
<gene>
    <name evidence="1" type="ORF">O181_003915</name>
</gene>
<proteinExistence type="predicted"/>
<protein>
    <submittedName>
        <fullName evidence="1">Uncharacterized protein</fullName>
    </submittedName>
</protein>
<reference evidence="1" key="1">
    <citation type="submission" date="2021-03" db="EMBL/GenBank/DDBJ databases">
        <title>Draft genome sequence of rust myrtle Austropuccinia psidii MF-1, a brazilian biotype.</title>
        <authorList>
            <person name="Quecine M.C."/>
            <person name="Pachon D.M.R."/>
            <person name="Bonatelli M.L."/>
            <person name="Correr F.H."/>
            <person name="Franceschini L.M."/>
            <person name="Leite T.F."/>
            <person name="Margarido G.R.A."/>
            <person name="Almeida C.A."/>
            <person name="Ferrarezi J.A."/>
            <person name="Labate C.A."/>
        </authorList>
    </citation>
    <scope>NUCLEOTIDE SEQUENCE</scope>
    <source>
        <strain evidence="1">MF-1</strain>
    </source>
</reference>
<dbReference type="EMBL" id="AVOT02000720">
    <property type="protein sequence ID" value="MBW0464200.1"/>
    <property type="molecule type" value="Genomic_DNA"/>
</dbReference>
<evidence type="ECO:0000313" key="1">
    <source>
        <dbReference type="EMBL" id="MBW0464200.1"/>
    </source>
</evidence>
<organism evidence="1 2">
    <name type="scientific">Austropuccinia psidii MF-1</name>
    <dbReference type="NCBI Taxonomy" id="1389203"/>
    <lineage>
        <taxon>Eukaryota</taxon>
        <taxon>Fungi</taxon>
        <taxon>Dikarya</taxon>
        <taxon>Basidiomycota</taxon>
        <taxon>Pucciniomycotina</taxon>
        <taxon>Pucciniomycetes</taxon>
        <taxon>Pucciniales</taxon>
        <taxon>Sphaerophragmiaceae</taxon>
        <taxon>Austropuccinia</taxon>
    </lineage>
</organism>
<evidence type="ECO:0000313" key="2">
    <source>
        <dbReference type="Proteomes" id="UP000765509"/>
    </source>
</evidence>
<dbReference type="AlphaFoldDB" id="A0A9Q3GED4"/>